<dbReference type="Proteomes" id="UP000655443">
    <property type="component" value="Unassembled WGS sequence"/>
</dbReference>
<comment type="caution">
    <text evidence="1">The sequence shown here is derived from an EMBL/GenBank/DDBJ whole genome shotgun (WGS) entry which is preliminary data.</text>
</comment>
<dbReference type="RefSeq" id="WP_189957575.1">
    <property type="nucleotide sequence ID" value="NZ_BMVG01000026.1"/>
</dbReference>
<proteinExistence type="predicted"/>
<reference evidence="1" key="2">
    <citation type="submission" date="2020-09" db="EMBL/GenBank/DDBJ databases">
        <authorList>
            <person name="Sun Q."/>
            <person name="Ohkuma M."/>
        </authorList>
    </citation>
    <scope>NUCLEOTIDE SEQUENCE</scope>
    <source>
        <strain evidence="1">JCM 4714</strain>
    </source>
</reference>
<keyword evidence="2" id="KW-1185">Reference proteome</keyword>
<gene>
    <name evidence="1" type="ORF">GCM10010339_69320</name>
</gene>
<dbReference type="EMBL" id="BMVG01000026">
    <property type="protein sequence ID" value="GHE11053.1"/>
    <property type="molecule type" value="Genomic_DNA"/>
</dbReference>
<organism evidence="1 2">
    <name type="scientific">Streptomyces alanosinicus</name>
    <dbReference type="NCBI Taxonomy" id="68171"/>
    <lineage>
        <taxon>Bacteria</taxon>
        <taxon>Bacillati</taxon>
        <taxon>Actinomycetota</taxon>
        <taxon>Actinomycetes</taxon>
        <taxon>Kitasatosporales</taxon>
        <taxon>Streptomycetaceae</taxon>
        <taxon>Streptomyces</taxon>
    </lineage>
</organism>
<name>A0A918YPH9_9ACTN</name>
<dbReference type="AlphaFoldDB" id="A0A918YPH9"/>
<evidence type="ECO:0000313" key="2">
    <source>
        <dbReference type="Proteomes" id="UP000655443"/>
    </source>
</evidence>
<protein>
    <submittedName>
        <fullName evidence="1">Uncharacterized protein</fullName>
    </submittedName>
</protein>
<accession>A0A918YPH9</accession>
<sequence>MEKSFGYIWADWCYGAEKDQWLADVWDACGAIDASTLASEKAVKLAHLREKIAGSRRPWVDGVRDFIDFESRRMVTGKAPLMHLGKGEDFRVLEIIEGAARHGAMRGLCVMPGGEEWISQLSEFCTTALYQGFKWLRGGRHLDEWELPAMGEGWCKGAALWGTVSMFIALDTAGGDPDNDAVLARAFEVFGNHLAASSLWLHYRGEHPHFWWSEEVRGRAPSEAAIRHTGAVLAWPVQMVDILVRGAEHVNTWMVPDFPPQHFSRTRGVVIGPHTPRLWKRVRAVCDELAPVGGVTDEELSELYWRTANWLAPHAVTWRGRGDESDRVQEVSVPSAVMGVQRENRDHLDSDLVDRVVEWSRPRVARLRPDQQLLLLDKVEETARLRGRVPGAPEFVESTVGKLRFVEGVWDLTTHAVSLASPFGGALIPEDCHELAIRFFNAFQVSRRVEGRDVAPGDPIDGGAGCVVCVGNELFLKLVDNRPGQGVTPLALWSTLIYFNLGLGRPDDSDIGFRSAPVVATA</sequence>
<evidence type="ECO:0000313" key="1">
    <source>
        <dbReference type="EMBL" id="GHE11053.1"/>
    </source>
</evidence>
<reference evidence="1" key="1">
    <citation type="journal article" date="2014" name="Int. J. Syst. Evol. Microbiol.">
        <title>Complete genome sequence of Corynebacterium casei LMG S-19264T (=DSM 44701T), isolated from a smear-ripened cheese.</title>
        <authorList>
            <consortium name="US DOE Joint Genome Institute (JGI-PGF)"/>
            <person name="Walter F."/>
            <person name="Albersmeier A."/>
            <person name="Kalinowski J."/>
            <person name="Ruckert C."/>
        </authorList>
    </citation>
    <scope>NUCLEOTIDE SEQUENCE</scope>
    <source>
        <strain evidence="1">JCM 4714</strain>
    </source>
</reference>